<keyword evidence="2" id="KW-1185">Reference proteome</keyword>
<evidence type="ECO:0000313" key="1">
    <source>
        <dbReference type="EMBL" id="ESE40644.1"/>
    </source>
</evidence>
<organism evidence="1 2">
    <name type="scientific">Shewanella decolorationis S12</name>
    <dbReference type="NCBI Taxonomy" id="1353536"/>
    <lineage>
        <taxon>Bacteria</taxon>
        <taxon>Pseudomonadati</taxon>
        <taxon>Pseudomonadota</taxon>
        <taxon>Gammaproteobacteria</taxon>
        <taxon>Alteromonadales</taxon>
        <taxon>Shewanellaceae</taxon>
        <taxon>Shewanella</taxon>
    </lineage>
</organism>
<sequence>MLEQNSQRDQQISEAKNTKREILKTTFKVFCIALKWVYRIWYLINGVGVEPWSE</sequence>
<dbReference type="EMBL" id="AXZL01000070">
    <property type="protein sequence ID" value="ESE40644.1"/>
    <property type="molecule type" value="Genomic_DNA"/>
</dbReference>
<dbReference type="Proteomes" id="UP000017548">
    <property type="component" value="Unassembled WGS sequence"/>
</dbReference>
<evidence type="ECO:0000313" key="2">
    <source>
        <dbReference type="Proteomes" id="UP000017548"/>
    </source>
</evidence>
<reference evidence="1 2" key="1">
    <citation type="journal article" date="2013" name="Genome Announc.">
        <title>Draft Genome Sequence of Shewanella decolorationis S12, a Dye-Degrading Bacterium Isolated from a Wastewater Treatment Plant.</title>
        <authorList>
            <person name="Xu M."/>
            <person name="Fang Y."/>
            <person name="Liu J."/>
            <person name="Chen X."/>
            <person name="Sun G."/>
            <person name="Guo J."/>
            <person name="Hua Z."/>
            <person name="Tu Q."/>
            <person name="Wu L."/>
            <person name="Zhou J."/>
            <person name="Liu X."/>
        </authorList>
    </citation>
    <scope>NUCLEOTIDE SEQUENCE [LARGE SCALE GENOMIC DNA]</scope>
    <source>
        <strain evidence="1 2">S12</strain>
    </source>
</reference>
<protein>
    <submittedName>
        <fullName evidence="1">Uncharacterized protein</fullName>
    </submittedName>
</protein>
<dbReference type="RefSeq" id="WP_023267762.1">
    <property type="nucleotide sequence ID" value="NZ_AXZL01000070.1"/>
</dbReference>
<name>A0ABN0PKS0_9GAMM</name>
<accession>A0ABN0PKS0</accession>
<comment type="caution">
    <text evidence="1">The sequence shown here is derived from an EMBL/GenBank/DDBJ whole genome shotgun (WGS) entry which is preliminary data.</text>
</comment>
<proteinExistence type="predicted"/>
<gene>
    <name evidence="1" type="ORF">SHD_2804</name>
</gene>